<organism evidence="2 3">
    <name type="scientific">Burkholderia multivorans</name>
    <dbReference type="NCBI Taxonomy" id="87883"/>
    <lineage>
        <taxon>Bacteria</taxon>
        <taxon>Pseudomonadati</taxon>
        <taxon>Pseudomonadota</taxon>
        <taxon>Betaproteobacteria</taxon>
        <taxon>Burkholderiales</taxon>
        <taxon>Burkholderiaceae</taxon>
        <taxon>Burkholderia</taxon>
        <taxon>Burkholderia cepacia complex</taxon>
    </lineage>
</organism>
<evidence type="ECO:0000313" key="2">
    <source>
        <dbReference type="EMBL" id="PRF18345.1"/>
    </source>
</evidence>
<dbReference type="EMBL" id="PVFZ01000068">
    <property type="protein sequence ID" value="PRF18345.1"/>
    <property type="molecule type" value="Genomic_DNA"/>
</dbReference>
<dbReference type="EMBL" id="JAHPMX010000019">
    <property type="protein sequence ID" value="MBU9359693.1"/>
    <property type="molecule type" value="Genomic_DNA"/>
</dbReference>
<sequence length="101" mass="10982">MLSAASCGVAPRAIASPSRSEVHVTILEYSTESLLVRWVESGRRHYGEQKWRRAVAKRAGRCAYSGRAIDEGDAVYRPTGRPRPGNHLAMIAADVLDAAFG</sequence>
<evidence type="ECO:0000313" key="1">
    <source>
        <dbReference type="EMBL" id="MBU9359693.1"/>
    </source>
</evidence>
<dbReference type="RefSeq" id="WP_006401030.1">
    <property type="nucleotide sequence ID" value="NZ_CADETI010000014.1"/>
</dbReference>
<accession>A0A8E2UTR6</accession>
<gene>
    <name evidence="2" type="ORF">C6P98_25340</name>
    <name evidence="1" type="ORF">KTE52_25475</name>
</gene>
<protein>
    <submittedName>
        <fullName evidence="2">DUF3331 domain-containing protein</fullName>
    </submittedName>
</protein>
<proteinExistence type="predicted"/>
<reference evidence="2 3" key="1">
    <citation type="submission" date="2018-03" db="EMBL/GenBank/DDBJ databases">
        <authorList>
            <person name="Nguyen K."/>
            <person name="Fouts D."/>
            <person name="Sutton G."/>
        </authorList>
    </citation>
    <scope>NUCLEOTIDE SEQUENCE [LARGE SCALE GENOMIC DNA]</scope>
    <source>
        <strain evidence="2 3">AU17135</strain>
    </source>
</reference>
<name>A0A8E2UTR6_9BURK</name>
<dbReference type="AlphaFoldDB" id="A0A8E2UTR6"/>
<evidence type="ECO:0000313" key="3">
    <source>
        <dbReference type="Proteomes" id="UP000237686"/>
    </source>
</evidence>
<reference evidence="1" key="2">
    <citation type="submission" date="2021-06" db="EMBL/GenBank/DDBJ databases">
        <title>A collection of bacterial strains from the Burkholderia cepacia Research Laboratory and Repository.</title>
        <authorList>
            <person name="Lipuma J."/>
            <person name="Spilker T."/>
        </authorList>
    </citation>
    <scope>NUCLEOTIDE SEQUENCE</scope>
    <source>
        <strain evidence="1">AU37435</strain>
    </source>
</reference>
<dbReference type="Pfam" id="PF11811">
    <property type="entry name" value="DUF3331"/>
    <property type="match status" value="1"/>
</dbReference>
<dbReference type="InterPro" id="IPR021769">
    <property type="entry name" value="DUF3331"/>
</dbReference>
<dbReference type="Proteomes" id="UP000237686">
    <property type="component" value="Unassembled WGS sequence"/>
</dbReference>
<dbReference type="Proteomes" id="UP001196915">
    <property type="component" value="Unassembled WGS sequence"/>
</dbReference>
<comment type="caution">
    <text evidence="2">The sequence shown here is derived from an EMBL/GenBank/DDBJ whole genome shotgun (WGS) entry which is preliminary data.</text>
</comment>